<feature type="transmembrane region" description="Helical" evidence="8">
    <location>
        <begin position="86"/>
        <end position="109"/>
    </location>
</feature>
<dbReference type="PANTHER" id="PTHR30472">
    <property type="entry name" value="FERRIC ENTEROBACTIN TRANSPORT SYSTEM PERMEASE PROTEIN"/>
    <property type="match status" value="1"/>
</dbReference>
<feature type="transmembrane region" description="Helical" evidence="8">
    <location>
        <begin position="235"/>
        <end position="265"/>
    </location>
</feature>
<organism evidence="9 10">
    <name type="scientific">Desulforhabdus amnigena</name>
    <dbReference type="NCBI Taxonomy" id="40218"/>
    <lineage>
        <taxon>Bacteria</taxon>
        <taxon>Pseudomonadati</taxon>
        <taxon>Thermodesulfobacteriota</taxon>
        <taxon>Syntrophobacteria</taxon>
        <taxon>Syntrophobacterales</taxon>
        <taxon>Syntrophobacteraceae</taxon>
        <taxon>Desulforhabdus</taxon>
    </lineage>
</organism>
<dbReference type="AlphaFoldDB" id="A0A9W6L7X3"/>
<dbReference type="SUPFAM" id="SSF81345">
    <property type="entry name" value="ABC transporter involved in vitamin B12 uptake, BtuC"/>
    <property type="match status" value="1"/>
</dbReference>
<evidence type="ECO:0000256" key="1">
    <source>
        <dbReference type="ARBA" id="ARBA00004651"/>
    </source>
</evidence>
<dbReference type="EMBL" id="BSDR01000001">
    <property type="protein sequence ID" value="GLI35098.1"/>
    <property type="molecule type" value="Genomic_DNA"/>
</dbReference>
<keyword evidence="4" id="KW-1003">Cell membrane</keyword>
<keyword evidence="5 8" id="KW-0812">Transmembrane</keyword>
<dbReference type="GO" id="GO:0033214">
    <property type="term" value="P:siderophore-iron import into cell"/>
    <property type="evidence" value="ECO:0007669"/>
    <property type="project" value="TreeGrafter"/>
</dbReference>
<evidence type="ECO:0000256" key="5">
    <source>
        <dbReference type="ARBA" id="ARBA00022692"/>
    </source>
</evidence>
<keyword evidence="10" id="KW-1185">Reference proteome</keyword>
<keyword evidence="7 8" id="KW-0472">Membrane</keyword>
<proteinExistence type="inferred from homology"/>
<evidence type="ECO:0000313" key="9">
    <source>
        <dbReference type="EMBL" id="GLI35098.1"/>
    </source>
</evidence>
<keyword evidence="6 8" id="KW-1133">Transmembrane helix</keyword>
<dbReference type="InterPro" id="IPR037294">
    <property type="entry name" value="ABC_BtuC-like"/>
</dbReference>
<comment type="caution">
    <text evidence="9">The sequence shown here is derived from an EMBL/GenBank/DDBJ whole genome shotgun (WGS) entry which is preliminary data.</text>
</comment>
<dbReference type="GO" id="GO:0005886">
    <property type="term" value="C:plasma membrane"/>
    <property type="evidence" value="ECO:0007669"/>
    <property type="project" value="UniProtKB-SubCell"/>
</dbReference>
<dbReference type="GO" id="GO:0022857">
    <property type="term" value="F:transmembrane transporter activity"/>
    <property type="evidence" value="ECO:0007669"/>
    <property type="project" value="InterPro"/>
</dbReference>
<evidence type="ECO:0000256" key="7">
    <source>
        <dbReference type="ARBA" id="ARBA00023136"/>
    </source>
</evidence>
<feature type="transmembrane region" description="Helical" evidence="8">
    <location>
        <begin position="277"/>
        <end position="300"/>
    </location>
</feature>
<feature type="transmembrane region" description="Helical" evidence="8">
    <location>
        <begin position="189"/>
        <end position="210"/>
    </location>
</feature>
<dbReference type="PANTHER" id="PTHR30472:SF25">
    <property type="entry name" value="ABC TRANSPORTER PERMEASE PROTEIN MJ0876-RELATED"/>
    <property type="match status" value="1"/>
</dbReference>
<feature type="transmembrane region" description="Helical" evidence="8">
    <location>
        <begin position="147"/>
        <end position="168"/>
    </location>
</feature>
<evidence type="ECO:0000256" key="2">
    <source>
        <dbReference type="ARBA" id="ARBA00007935"/>
    </source>
</evidence>
<dbReference type="Proteomes" id="UP001144372">
    <property type="component" value="Unassembled WGS sequence"/>
</dbReference>
<dbReference type="CDD" id="cd06550">
    <property type="entry name" value="TM_ABC_iron-siderophores_like"/>
    <property type="match status" value="1"/>
</dbReference>
<dbReference type="Gene3D" id="1.10.3470.10">
    <property type="entry name" value="ABC transporter involved in vitamin B12 uptake, BtuC"/>
    <property type="match status" value="1"/>
</dbReference>
<feature type="transmembrane region" description="Helical" evidence="8">
    <location>
        <begin position="116"/>
        <end position="135"/>
    </location>
</feature>
<evidence type="ECO:0000256" key="6">
    <source>
        <dbReference type="ARBA" id="ARBA00022989"/>
    </source>
</evidence>
<evidence type="ECO:0000256" key="3">
    <source>
        <dbReference type="ARBA" id="ARBA00022448"/>
    </source>
</evidence>
<keyword evidence="3" id="KW-0813">Transport</keyword>
<feature type="transmembrane region" description="Helical" evidence="8">
    <location>
        <begin position="306"/>
        <end position="325"/>
    </location>
</feature>
<dbReference type="Pfam" id="PF01032">
    <property type="entry name" value="FecCD"/>
    <property type="match status" value="1"/>
</dbReference>
<comment type="subcellular location">
    <subcellularLocation>
        <location evidence="1">Cell membrane</location>
        <topology evidence="1">Multi-pass membrane protein</topology>
    </subcellularLocation>
</comment>
<dbReference type="FunFam" id="1.10.3470.10:FF:000001">
    <property type="entry name" value="Vitamin B12 ABC transporter permease BtuC"/>
    <property type="match status" value="1"/>
</dbReference>
<evidence type="ECO:0000256" key="4">
    <source>
        <dbReference type="ARBA" id="ARBA00022475"/>
    </source>
</evidence>
<accession>A0A9W6L7X3</accession>
<gene>
    <name evidence="9" type="ORF">DAMNIGENAA_25310</name>
</gene>
<reference evidence="9" key="1">
    <citation type="submission" date="2022-12" db="EMBL/GenBank/DDBJ databases">
        <title>Reference genome sequencing for broad-spectrum identification of bacterial and archaeal isolates by mass spectrometry.</title>
        <authorList>
            <person name="Sekiguchi Y."/>
            <person name="Tourlousse D.M."/>
        </authorList>
    </citation>
    <scope>NUCLEOTIDE SEQUENCE</scope>
    <source>
        <strain evidence="9">ASRB1</strain>
    </source>
</reference>
<sequence>MIPIIFLAAFLTSGIGAYKISYEAILRIWASVIDPSWAQGIDDTVRYIVLNVRLARVCLALIVGGALALAGAVYQGVLLNPLADPFTLGVSTGAAFGASLAILLGAGGVHFLSINALPVAAFAGAILALYMVYLLGRVDGRIQTTTLVLAGIIVSTFLSAWISLLKSLNEDSISTIVFWIMGSFSGKSWIHVLLVAPYLLLGAGVILAYARELDILSLGDIQAQQLGVNVQRMRFWLLLAASFITAAAVAVSGVIGFVGLVVPHLVRLGLGPQHRRLLPAVILAGALLVLISDTLARSILPGGEELPVGVVTAILGGPFFCFLLLHRKKYLQL</sequence>
<evidence type="ECO:0000256" key="8">
    <source>
        <dbReference type="SAM" id="Phobius"/>
    </source>
</evidence>
<comment type="similarity">
    <text evidence="2">Belongs to the binding-protein-dependent transport system permease family. FecCD subfamily.</text>
</comment>
<evidence type="ECO:0000313" key="10">
    <source>
        <dbReference type="Proteomes" id="UP001144372"/>
    </source>
</evidence>
<protein>
    <submittedName>
        <fullName evidence="9">Iron ABC transporter permease</fullName>
    </submittedName>
</protein>
<dbReference type="InterPro" id="IPR000522">
    <property type="entry name" value="ABC_transptr_permease_BtuC"/>
</dbReference>
<name>A0A9W6L7X3_9BACT</name>
<feature type="transmembrane region" description="Helical" evidence="8">
    <location>
        <begin position="54"/>
        <end position="74"/>
    </location>
</feature>